<gene>
    <name evidence="1" type="ORF">M9H77_33174</name>
</gene>
<organism evidence="1 2">
    <name type="scientific">Catharanthus roseus</name>
    <name type="common">Madagascar periwinkle</name>
    <name type="synonym">Vinca rosea</name>
    <dbReference type="NCBI Taxonomy" id="4058"/>
    <lineage>
        <taxon>Eukaryota</taxon>
        <taxon>Viridiplantae</taxon>
        <taxon>Streptophyta</taxon>
        <taxon>Embryophyta</taxon>
        <taxon>Tracheophyta</taxon>
        <taxon>Spermatophyta</taxon>
        <taxon>Magnoliopsida</taxon>
        <taxon>eudicotyledons</taxon>
        <taxon>Gunneridae</taxon>
        <taxon>Pentapetalae</taxon>
        <taxon>asterids</taxon>
        <taxon>lamiids</taxon>
        <taxon>Gentianales</taxon>
        <taxon>Apocynaceae</taxon>
        <taxon>Rauvolfioideae</taxon>
        <taxon>Vinceae</taxon>
        <taxon>Catharanthinae</taxon>
        <taxon>Catharanthus</taxon>
    </lineage>
</organism>
<sequence length="312" mass="35625">MFFLMGSKKITILSYIFLFQFVLGQNMSDPDSLDSLIYDYSLKRIENGRSGIYYNISLPGNFSGIEISIVRLRSSTLWLRGANFSFFNVPPRTLPRPFARRIALVYSNLGNLSSFYYNVPNYTLITPVLGLMAYDTTNISRKHQNNNGSIGLFPMKDPILVHFPLIEFLSRNDTMKQKCVRFGNEGEIEFSNVVAETTNSCVAGNEGHFSIVIPYEEPQPRIEPSSKPKEKSKKQRLWKWWEIGFGIGILGLILLVCFGIFLYKLIRKKRIAKMEKESERNEALDSIWIGSSRMPSASGIRTQPVLENSYVP</sequence>
<dbReference type="EMBL" id="CM044708">
    <property type="protein sequence ID" value="KAI5647169.1"/>
    <property type="molecule type" value="Genomic_DNA"/>
</dbReference>
<comment type="caution">
    <text evidence="1">The sequence shown here is derived from an EMBL/GenBank/DDBJ whole genome shotgun (WGS) entry which is preliminary data.</text>
</comment>
<name>A0ACB9ZIM9_CATRO</name>
<evidence type="ECO:0000313" key="2">
    <source>
        <dbReference type="Proteomes" id="UP001060085"/>
    </source>
</evidence>
<accession>A0ACB9ZIM9</accession>
<keyword evidence="2" id="KW-1185">Reference proteome</keyword>
<reference evidence="2" key="1">
    <citation type="journal article" date="2023" name="Nat. Plants">
        <title>Single-cell RNA sequencing provides a high-resolution roadmap for understanding the multicellular compartmentation of specialized metabolism.</title>
        <authorList>
            <person name="Sun S."/>
            <person name="Shen X."/>
            <person name="Li Y."/>
            <person name="Li Y."/>
            <person name="Wang S."/>
            <person name="Li R."/>
            <person name="Zhang H."/>
            <person name="Shen G."/>
            <person name="Guo B."/>
            <person name="Wei J."/>
            <person name="Xu J."/>
            <person name="St-Pierre B."/>
            <person name="Chen S."/>
            <person name="Sun C."/>
        </authorList>
    </citation>
    <scope>NUCLEOTIDE SEQUENCE [LARGE SCALE GENOMIC DNA]</scope>
</reference>
<protein>
    <submittedName>
        <fullName evidence="1">Uncharacterized protein</fullName>
    </submittedName>
</protein>
<evidence type="ECO:0000313" key="1">
    <source>
        <dbReference type="EMBL" id="KAI5647169.1"/>
    </source>
</evidence>
<dbReference type="Proteomes" id="UP001060085">
    <property type="component" value="Linkage Group LG08"/>
</dbReference>
<proteinExistence type="predicted"/>